<proteinExistence type="predicted"/>
<dbReference type="InterPro" id="IPR029058">
    <property type="entry name" value="AB_hydrolase_fold"/>
</dbReference>
<dbReference type="AlphaFoldDB" id="A0A0G0A911"/>
<dbReference type="InterPro" id="IPR052920">
    <property type="entry name" value="DNA-binding_regulatory"/>
</dbReference>
<dbReference type="InterPro" id="IPR001375">
    <property type="entry name" value="Peptidase_S9_cat"/>
</dbReference>
<dbReference type="GO" id="GO:0008236">
    <property type="term" value="F:serine-type peptidase activity"/>
    <property type="evidence" value="ECO:0007669"/>
    <property type="project" value="InterPro"/>
</dbReference>
<dbReference type="Gene3D" id="3.40.50.1820">
    <property type="entry name" value="alpha/beta hydrolase"/>
    <property type="match status" value="1"/>
</dbReference>
<dbReference type="SUPFAM" id="SSF53474">
    <property type="entry name" value="alpha/beta-Hydrolases"/>
    <property type="match status" value="1"/>
</dbReference>
<evidence type="ECO:0000259" key="1">
    <source>
        <dbReference type="Pfam" id="PF00326"/>
    </source>
</evidence>
<dbReference type="Pfam" id="PF00326">
    <property type="entry name" value="Peptidase_S9"/>
    <property type="match status" value="1"/>
</dbReference>
<dbReference type="PANTHER" id="PTHR43358:SF4">
    <property type="entry name" value="ALPHA_BETA HYDROLASE FOLD-1 DOMAIN-CONTAINING PROTEIN"/>
    <property type="match status" value="1"/>
</dbReference>
<name>A0A0G0A911_9BACT</name>
<feature type="domain" description="Peptidase S9 prolyl oligopeptidase catalytic" evidence="1">
    <location>
        <begin position="81"/>
        <end position="253"/>
    </location>
</feature>
<organism evidence="2 3">
    <name type="scientific">Candidatus Woesebacteria bacterium GW2011_GWA2_33_28</name>
    <dbReference type="NCBI Taxonomy" id="1618561"/>
    <lineage>
        <taxon>Bacteria</taxon>
        <taxon>Candidatus Woeseibacteriota</taxon>
    </lineage>
</organism>
<evidence type="ECO:0000313" key="3">
    <source>
        <dbReference type="Proteomes" id="UP000033995"/>
    </source>
</evidence>
<accession>A0A0G0A911</accession>
<evidence type="ECO:0000313" key="2">
    <source>
        <dbReference type="EMBL" id="KKP47776.1"/>
    </source>
</evidence>
<comment type="caution">
    <text evidence="2">The sequence shown here is derived from an EMBL/GenBank/DDBJ whole genome shotgun (WGS) entry which is preliminary data.</text>
</comment>
<sequence length="257" mass="28898">MEKPVNFKNSKGDNLVGVLDETNNKDWVLIMCHGFTSSKNTTNFVKLADMLNEKEISSLRFDFWGHGESDGNFSDITISEAVDDILNAIKFVKELGYENVGLLGSSFGGISSIMASSKTDDLSFLCLKSPVSNYWEVVEEGGKHTPEEMIDWKAKGFREYDSDGKILKLKYSFVEDFDNNKPYEVAKNIKIPTLIVHGDVDTDVPYPQSQRLVSELPNAKLITVHGADHRYTGEGQADEMLNSFYNFVLKQIENKNT</sequence>
<dbReference type="EMBL" id="LBOZ01000003">
    <property type="protein sequence ID" value="KKP47776.1"/>
    <property type="molecule type" value="Genomic_DNA"/>
</dbReference>
<dbReference type="Proteomes" id="UP000033995">
    <property type="component" value="Unassembled WGS sequence"/>
</dbReference>
<reference evidence="2 3" key="1">
    <citation type="journal article" date="2015" name="Nature">
        <title>rRNA introns, odd ribosomes, and small enigmatic genomes across a large radiation of phyla.</title>
        <authorList>
            <person name="Brown C.T."/>
            <person name="Hug L.A."/>
            <person name="Thomas B.C."/>
            <person name="Sharon I."/>
            <person name="Castelle C.J."/>
            <person name="Singh A."/>
            <person name="Wilkins M.J."/>
            <person name="Williams K.H."/>
            <person name="Banfield J.F."/>
        </authorList>
    </citation>
    <scope>NUCLEOTIDE SEQUENCE [LARGE SCALE GENOMIC DNA]</scope>
</reference>
<dbReference type="GO" id="GO:0006508">
    <property type="term" value="P:proteolysis"/>
    <property type="evidence" value="ECO:0007669"/>
    <property type="project" value="InterPro"/>
</dbReference>
<gene>
    <name evidence="2" type="ORF">UR38_C0003G0181</name>
</gene>
<protein>
    <recommendedName>
        <fullName evidence="1">Peptidase S9 prolyl oligopeptidase catalytic domain-containing protein</fullName>
    </recommendedName>
</protein>
<dbReference type="PANTHER" id="PTHR43358">
    <property type="entry name" value="ALPHA/BETA-HYDROLASE"/>
    <property type="match status" value="1"/>
</dbReference>